<evidence type="ECO:0000256" key="1">
    <source>
        <dbReference type="SAM" id="MobiDB-lite"/>
    </source>
</evidence>
<evidence type="ECO:0000313" key="2">
    <source>
        <dbReference type="EMBL" id="KAF4961638.1"/>
    </source>
</evidence>
<dbReference type="OrthoDB" id="5095680at2759"/>
<sequence>MSDDGLAFPDLESATIKELYPHPDDTRLLQRLQANWSKYNAYWDTDTKKELLKLINRGDVKTNGTIRENPSGHKLWKKQGDVSWAQWIAMRTHYGANKLTKFQSKLAKKYRHIDTDSWICPSQQQNHIWMVGTHSDDGPLCTKGEENPEKARQDSLAMNEIEEADNLQAQTQTDSDSRKRAHSGAPGGPQQTKRRTEVHCVPSHSPLVVHWPRPQTSTTATLLEGQNGRYRQGNRGSDDKPSNSYTSIYSGTFHPPPMSNGSLPQGIEHGGRVDLQDAREKAAELTRRADRDAKMWKGVDRIERCVNKLTASMPQEMKDLKRSVDELKSTAETHCEEMEEKEKEIRELQRKSQEQERKFHEQQDQLNSQKQMIEEFREIILTVWKKLHQHQEHAPQHSQGAATPGYMTTAPTSNQTSINFQGQYFVTNYIGGQAPMNAGPGEPRHHALP</sequence>
<feature type="region of interest" description="Disordered" evidence="1">
    <location>
        <begin position="167"/>
        <end position="248"/>
    </location>
</feature>
<accession>A0A8H4X4I7</accession>
<dbReference type="Proteomes" id="UP000604273">
    <property type="component" value="Unassembled WGS sequence"/>
</dbReference>
<evidence type="ECO:0000313" key="3">
    <source>
        <dbReference type="Proteomes" id="UP000604273"/>
    </source>
</evidence>
<feature type="region of interest" description="Disordered" evidence="1">
    <location>
        <begin position="346"/>
        <end position="369"/>
    </location>
</feature>
<protein>
    <submittedName>
        <fullName evidence="2">Uncharacterized protein</fullName>
    </submittedName>
</protein>
<comment type="caution">
    <text evidence="2">The sequence shown here is derived from an EMBL/GenBank/DDBJ whole genome shotgun (WGS) entry which is preliminary data.</text>
</comment>
<gene>
    <name evidence="2" type="ORF">FGADI_1</name>
</gene>
<proteinExistence type="predicted"/>
<reference evidence="2" key="1">
    <citation type="journal article" date="2020" name="BMC Genomics">
        <title>Correction to: Identification and distribution of gene clusters required for synthesis of sphingolipid metabolism inhibitors in diverse species of the filamentous fungus Fusarium.</title>
        <authorList>
            <person name="Kim H.S."/>
            <person name="Lohmar J.M."/>
            <person name="Busman M."/>
            <person name="Brown D.W."/>
            <person name="Naumann T.A."/>
            <person name="Divon H.H."/>
            <person name="Lysoe E."/>
            <person name="Uhlig S."/>
            <person name="Proctor R.H."/>
        </authorList>
    </citation>
    <scope>NUCLEOTIDE SEQUENCE</scope>
    <source>
        <strain evidence="2">NRRL 45417</strain>
    </source>
</reference>
<feature type="compositionally biased region" description="Low complexity" evidence="1">
    <location>
        <begin position="225"/>
        <end position="235"/>
    </location>
</feature>
<name>A0A8H4X4I7_9HYPO</name>
<dbReference type="AlphaFoldDB" id="A0A8H4X4I7"/>
<keyword evidence="3" id="KW-1185">Reference proteome</keyword>
<reference evidence="2" key="2">
    <citation type="submission" date="2020-05" db="EMBL/GenBank/DDBJ databases">
        <authorList>
            <person name="Kim H.-S."/>
            <person name="Proctor R.H."/>
            <person name="Brown D.W."/>
        </authorList>
    </citation>
    <scope>NUCLEOTIDE SEQUENCE</scope>
    <source>
        <strain evidence="2">NRRL 45417</strain>
    </source>
</reference>
<feature type="compositionally biased region" description="Basic and acidic residues" evidence="1">
    <location>
        <begin position="346"/>
        <end position="363"/>
    </location>
</feature>
<organism evidence="2 3">
    <name type="scientific">Fusarium gaditjirri</name>
    <dbReference type="NCBI Taxonomy" id="282569"/>
    <lineage>
        <taxon>Eukaryota</taxon>
        <taxon>Fungi</taxon>
        <taxon>Dikarya</taxon>
        <taxon>Ascomycota</taxon>
        <taxon>Pezizomycotina</taxon>
        <taxon>Sordariomycetes</taxon>
        <taxon>Hypocreomycetidae</taxon>
        <taxon>Hypocreales</taxon>
        <taxon>Nectriaceae</taxon>
        <taxon>Fusarium</taxon>
        <taxon>Fusarium nisikadoi species complex</taxon>
    </lineage>
</organism>
<dbReference type="EMBL" id="JABFAI010000001">
    <property type="protein sequence ID" value="KAF4961638.1"/>
    <property type="molecule type" value="Genomic_DNA"/>
</dbReference>